<evidence type="ECO:0000313" key="2">
    <source>
        <dbReference type="EMBL" id="KAF7841242.1"/>
    </source>
</evidence>
<dbReference type="InterPro" id="IPR026960">
    <property type="entry name" value="RVT-Znf"/>
</dbReference>
<dbReference type="Proteomes" id="UP000634136">
    <property type="component" value="Unassembled WGS sequence"/>
</dbReference>
<dbReference type="AlphaFoldDB" id="A0A834XAY8"/>
<reference evidence="2" key="1">
    <citation type="submission" date="2020-09" db="EMBL/GenBank/DDBJ databases">
        <title>Genome-Enabled Discovery of Anthraquinone Biosynthesis in Senna tora.</title>
        <authorList>
            <person name="Kang S.-H."/>
            <person name="Pandey R.P."/>
            <person name="Lee C.-M."/>
            <person name="Sim J.-S."/>
            <person name="Jeong J.-T."/>
            <person name="Choi B.-S."/>
            <person name="Jung M."/>
            <person name="Ginzburg D."/>
            <person name="Zhao K."/>
            <person name="Won S.Y."/>
            <person name="Oh T.-J."/>
            <person name="Yu Y."/>
            <person name="Kim N.-H."/>
            <person name="Lee O.R."/>
            <person name="Lee T.-H."/>
            <person name="Bashyal P."/>
            <person name="Kim T.-S."/>
            <person name="Lee W.-H."/>
            <person name="Kawkins C."/>
            <person name="Kim C.-K."/>
            <person name="Kim J.S."/>
            <person name="Ahn B.O."/>
            <person name="Rhee S.Y."/>
            <person name="Sohng J.K."/>
        </authorList>
    </citation>
    <scope>NUCLEOTIDE SEQUENCE</scope>
    <source>
        <tissue evidence="2">Leaf</tissue>
    </source>
</reference>
<evidence type="ECO:0000313" key="3">
    <source>
        <dbReference type="Proteomes" id="UP000634136"/>
    </source>
</evidence>
<dbReference type="PANTHER" id="PTHR47723">
    <property type="entry name" value="OS05G0353850 PROTEIN"/>
    <property type="match status" value="1"/>
</dbReference>
<accession>A0A834XAY8</accession>
<protein>
    <submittedName>
        <fullName evidence="2">Putative ribonuclease H protein At1g65750 family</fullName>
    </submittedName>
</protein>
<dbReference type="PANTHER" id="PTHR47723:SF19">
    <property type="entry name" value="POLYNUCLEOTIDYL TRANSFERASE, RIBONUCLEASE H-LIKE SUPERFAMILY PROTEIN"/>
    <property type="match status" value="1"/>
</dbReference>
<dbReference type="OrthoDB" id="1420211at2759"/>
<proteinExistence type="predicted"/>
<evidence type="ECO:0000259" key="1">
    <source>
        <dbReference type="Pfam" id="PF13966"/>
    </source>
</evidence>
<organism evidence="2 3">
    <name type="scientific">Senna tora</name>
    <dbReference type="NCBI Taxonomy" id="362788"/>
    <lineage>
        <taxon>Eukaryota</taxon>
        <taxon>Viridiplantae</taxon>
        <taxon>Streptophyta</taxon>
        <taxon>Embryophyta</taxon>
        <taxon>Tracheophyta</taxon>
        <taxon>Spermatophyta</taxon>
        <taxon>Magnoliopsida</taxon>
        <taxon>eudicotyledons</taxon>
        <taxon>Gunneridae</taxon>
        <taxon>Pentapetalae</taxon>
        <taxon>rosids</taxon>
        <taxon>fabids</taxon>
        <taxon>Fabales</taxon>
        <taxon>Fabaceae</taxon>
        <taxon>Caesalpinioideae</taxon>
        <taxon>Cassia clade</taxon>
        <taxon>Senna</taxon>
    </lineage>
</organism>
<feature type="domain" description="Reverse transcriptase zinc-binding" evidence="1">
    <location>
        <begin position="299"/>
        <end position="385"/>
    </location>
</feature>
<comment type="caution">
    <text evidence="2">The sequence shown here is derived from an EMBL/GenBank/DDBJ whole genome shotgun (WGS) entry which is preliminary data.</text>
</comment>
<name>A0A834XAY8_9FABA</name>
<keyword evidence="3" id="KW-1185">Reference proteome</keyword>
<sequence length="534" mass="61227">MEVSPVLEAIPMENGEGLESGLWKGDGLNGGNENGLEESVKKGFCLVYNNVGFDICEPKERRWSNSRMYNGGGSYVSESPLSFRAKDKRTKEWKPNIPAKPPESLLLNEELKRIVDGSHTILSHVLRQQGRQFLGVARRDVYGSPRVEMRDDLWHFLKEKSEEINEPWVADPDAFEGCWKKKKRKRNESNVWKGICKVWSKVEEGTVWNVGDGCTIRFWRDVWCPKLGALSNWASCDLEIIDEDRKLCDFVGVGGDWDSGRLCLYLPQNICDEILRLPPPNLSRGKDCIRWKHSGDGNFFVKTAYDALVNKEIGNKRSVWRRIWCWQGPQRIRTFLWLVASGSLLTNKLRFDRGMTNNKCCPRCGREVESILHALRDCDVVRSVWKSFVKPGKWQSFFNLPLDVWVERNLFEKWGSDDSSNWSIIFRGACWWLWKMRNEFIFSDECIMNKNPYLSICLRVKEIELVEASSSTLKVGSCRYIEQLVGWVCPKEGWIKCNTDGACSNFGAETACGGVLRDAAGSWLGGFSKFFGSR</sequence>
<gene>
    <name evidence="2" type="ORF">G2W53_003540</name>
</gene>
<dbReference type="InterPro" id="IPR053151">
    <property type="entry name" value="RNase_H-like"/>
</dbReference>
<dbReference type="Pfam" id="PF13966">
    <property type="entry name" value="zf-RVT"/>
    <property type="match status" value="1"/>
</dbReference>
<dbReference type="EMBL" id="JAAIUW010000002">
    <property type="protein sequence ID" value="KAF7841242.1"/>
    <property type="molecule type" value="Genomic_DNA"/>
</dbReference>